<name>A0ABM7TBH1_9CLOT</name>
<proteinExistence type="predicted"/>
<sequence length="190" mass="21139">MAINIKIDDKELKRTVAKLRDFPKEIPKATSAALNRTISFVTKKVKKEVTNEYSIKSGEVAATFKIKKANSSSLTASINSKGRVLTLSHFPANLKAGWGKGSKVKVKVKRTGYKQVNGNPTPFVASLGGNLQIVRRKTSKSYPVEVLKTLSIPQMISNAKINENISREASEQLQKRVEHEVEYRLNKLTK</sequence>
<dbReference type="Proteomes" id="UP000824633">
    <property type="component" value="Chromosome"/>
</dbReference>
<evidence type="ECO:0000313" key="2">
    <source>
        <dbReference type="Proteomes" id="UP000824633"/>
    </source>
</evidence>
<gene>
    <name evidence="1" type="ORF">psyc5s11_44970</name>
</gene>
<protein>
    <recommendedName>
        <fullName evidence="3">Prophage minor tail protein Z (GPZ)</fullName>
    </recommendedName>
</protein>
<evidence type="ECO:0008006" key="3">
    <source>
        <dbReference type="Google" id="ProtNLM"/>
    </source>
</evidence>
<dbReference type="InterPro" id="IPR010633">
    <property type="entry name" value="Phage_lambda_GpZ"/>
</dbReference>
<reference evidence="2" key="1">
    <citation type="submission" date="2021-07" db="EMBL/GenBank/DDBJ databases">
        <title>Complete genome sequencing of a Clostridium isolate.</title>
        <authorList>
            <person name="Ueki A."/>
            <person name="Tonouchi A."/>
        </authorList>
    </citation>
    <scope>NUCLEOTIDE SEQUENCE [LARGE SCALE GENOMIC DNA]</scope>
    <source>
        <strain evidence="2">C5S11</strain>
    </source>
</reference>
<keyword evidence="2" id="KW-1185">Reference proteome</keyword>
<evidence type="ECO:0000313" key="1">
    <source>
        <dbReference type="EMBL" id="BCZ48430.1"/>
    </source>
</evidence>
<dbReference type="RefSeq" id="WP_224034693.1">
    <property type="nucleotide sequence ID" value="NZ_AP024849.1"/>
</dbReference>
<dbReference type="Pfam" id="PF06763">
    <property type="entry name" value="Minor_tail_Z"/>
    <property type="match status" value="1"/>
</dbReference>
<dbReference type="EMBL" id="AP024849">
    <property type="protein sequence ID" value="BCZ48430.1"/>
    <property type="molecule type" value="Genomic_DNA"/>
</dbReference>
<accession>A0ABM7TBH1</accession>
<organism evidence="1 2">
    <name type="scientific">Clostridium gelidum</name>
    <dbReference type="NCBI Taxonomy" id="704125"/>
    <lineage>
        <taxon>Bacteria</taxon>
        <taxon>Bacillati</taxon>
        <taxon>Bacillota</taxon>
        <taxon>Clostridia</taxon>
        <taxon>Eubacteriales</taxon>
        <taxon>Clostridiaceae</taxon>
        <taxon>Clostridium</taxon>
    </lineage>
</organism>